<keyword evidence="12" id="KW-0865">Zymogen</keyword>
<dbReference type="InterPro" id="IPR024079">
    <property type="entry name" value="MetalloPept_cat_dom_sf"/>
</dbReference>
<gene>
    <name evidence="22" type="primary">ADAMTS9</name>
</gene>
<comment type="caution">
    <text evidence="18">Lacks conserved residue(s) required for the propagation of feature annotation.</text>
</comment>
<dbReference type="PRINTS" id="PR01857">
    <property type="entry name" value="ADAMTSFAMILY"/>
</dbReference>
<evidence type="ECO:0000256" key="6">
    <source>
        <dbReference type="ARBA" id="ARBA00022723"/>
    </source>
</evidence>
<feature type="binding site" evidence="16">
    <location>
        <position position="239"/>
    </location>
    <ligand>
        <name>Ca(2+)</name>
        <dbReference type="ChEBI" id="CHEBI:29108"/>
        <label>1</label>
    </ligand>
</feature>
<feature type="disulfide bond" evidence="17">
    <location>
        <begin position="549"/>
        <end position="587"/>
    </location>
</feature>
<feature type="chain" id="PRO_5032625999" evidence="19">
    <location>
        <begin position="21"/>
        <end position="1807"/>
    </location>
</feature>
<evidence type="ECO:0000256" key="14">
    <source>
        <dbReference type="ARBA" id="ARBA00023180"/>
    </source>
</evidence>
<organism evidence="22 23">
    <name type="scientific">Ficedula albicollis</name>
    <name type="common">Collared flycatcher</name>
    <name type="synonym">Muscicapa albicollis</name>
    <dbReference type="NCBI Taxonomy" id="59894"/>
    <lineage>
        <taxon>Eukaryota</taxon>
        <taxon>Metazoa</taxon>
        <taxon>Chordata</taxon>
        <taxon>Craniata</taxon>
        <taxon>Vertebrata</taxon>
        <taxon>Euteleostomi</taxon>
        <taxon>Archelosauria</taxon>
        <taxon>Archosauria</taxon>
        <taxon>Dinosauria</taxon>
        <taxon>Saurischia</taxon>
        <taxon>Theropoda</taxon>
        <taxon>Coelurosauria</taxon>
        <taxon>Aves</taxon>
        <taxon>Neognathae</taxon>
        <taxon>Neoaves</taxon>
        <taxon>Telluraves</taxon>
        <taxon>Australaves</taxon>
        <taxon>Passeriformes</taxon>
        <taxon>Muscicapidae</taxon>
        <taxon>Ficedula</taxon>
    </lineage>
</organism>
<dbReference type="Pfam" id="PF19236">
    <property type="entry name" value="ADAMTS_CR_3"/>
    <property type="match status" value="1"/>
</dbReference>
<evidence type="ECO:0000256" key="18">
    <source>
        <dbReference type="PROSITE-ProRule" id="PRU00276"/>
    </source>
</evidence>
<dbReference type="PROSITE" id="PS50092">
    <property type="entry name" value="TSP1"/>
    <property type="match status" value="11"/>
</dbReference>
<evidence type="ECO:0000256" key="11">
    <source>
        <dbReference type="ARBA" id="ARBA00023049"/>
    </source>
</evidence>
<evidence type="ECO:0000256" key="1">
    <source>
        <dbReference type="ARBA" id="ARBA00004498"/>
    </source>
</evidence>
<feature type="binding site" evidence="16">
    <location>
        <position position="328"/>
    </location>
    <ligand>
        <name>Ca(2+)</name>
        <dbReference type="ChEBI" id="CHEBI:29108"/>
        <label>1</label>
    </ligand>
</feature>
<reference evidence="22" key="2">
    <citation type="submission" date="2025-08" db="UniProtKB">
        <authorList>
            <consortium name="Ensembl"/>
        </authorList>
    </citation>
    <scope>IDENTIFICATION</scope>
</reference>
<feature type="disulfide bond" evidence="17">
    <location>
        <begin position="511"/>
        <end position="522"/>
    </location>
</feature>
<feature type="binding site" evidence="16 18">
    <location>
        <position position="389"/>
    </location>
    <ligand>
        <name>Zn(2+)</name>
        <dbReference type="ChEBI" id="CHEBI:29105"/>
        <note>catalytic</note>
    </ligand>
</feature>
<dbReference type="Pfam" id="PF01562">
    <property type="entry name" value="Pep_M12B_propep"/>
    <property type="match status" value="1"/>
</dbReference>
<dbReference type="PANTHER" id="PTHR13723">
    <property type="entry name" value="ADAMTS A DISINTEGRIN AND METALLOPROTEASE WITH THROMBOSPONDIN MOTIFS PROTEASE"/>
    <property type="match status" value="1"/>
</dbReference>
<feature type="disulfide bond" evidence="17">
    <location>
        <begin position="483"/>
        <end position="517"/>
    </location>
</feature>
<dbReference type="Pfam" id="PF19030">
    <property type="entry name" value="TSP1_ADAMTS"/>
    <property type="match status" value="10"/>
</dbReference>
<keyword evidence="7 19" id="KW-0732">Signal</keyword>
<evidence type="ECO:0000259" key="21">
    <source>
        <dbReference type="PROSITE" id="PS51046"/>
    </source>
</evidence>
<dbReference type="Proteomes" id="UP000016665">
    <property type="component" value="Chromosome 12"/>
</dbReference>
<feature type="binding site" evidence="16">
    <location>
        <position position="442"/>
    </location>
    <ligand>
        <name>Ca(2+)</name>
        <dbReference type="ChEBI" id="CHEBI:29108"/>
        <label>1</label>
    </ligand>
</feature>
<dbReference type="Pfam" id="PF05986">
    <property type="entry name" value="ADAMTS_spacer1"/>
    <property type="match status" value="1"/>
</dbReference>
<dbReference type="CDD" id="cd04273">
    <property type="entry name" value="ZnMc_ADAMTS_like"/>
    <property type="match status" value="1"/>
</dbReference>
<feature type="binding site" evidence="16 18">
    <location>
        <position position="383"/>
    </location>
    <ligand>
        <name>Zn(2+)</name>
        <dbReference type="ChEBI" id="CHEBI:29105"/>
        <note>catalytic</note>
    </ligand>
</feature>
<evidence type="ECO:0000256" key="9">
    <source>
        <dbReference type="ARBA" id="ARBA00022801"/>
    </source>
</evidence>
<dbReference type="InterPro" id="IPR013273">
    <property type="entry name" value="ADAMTS/ADAMTS-like"/>
</dbReference>
<accession>A0A803WAN0</accession>
<evidence type="ECO:0000256" key="15">
    <source>
        <dbReference type="PIRSR" id="PIRSR613273-1"/>
    </source>
</evidence>
<dbReference type="GO" id="GO:0008270">
    <property type="term" value="F:zinc ion binding"/>
    <property type="evidence" value="ECO:0007669"/>
    <property type="project" value="InterPro"/>
</dbReference>
<dbReference type="FunFam" id="3.40.1620.60:FF:000005">
    <property type="entry name" value="ADAM metallopeptidase with thrombospondin type 1 motif 9"/>
    <property type="match status" value="1"/>
</dbReference>
<dbReference type="InterPro" id="IPR012314">
    <property type="entry name" value="Pept_M12B_GON-ADAMTSs"/>
</dbReference>
<evidence type="ECO:0000313" key="22">
    <source>
        <dbReference type="Ensembl" id="ENSFALP00000032036.1"/>
    </source>
</evidence>
<evidence type="ECO:0000256" key="19">
    <source>
        <dbReference type="SAM" id="SignalP"/>
    </source>
</evidence>
<keyword evidence="8" id="KW-0677">Repeat</keyword>
<evidence type="ECO:0000313" key="23">
    <source>
        <dbReference type="Proteomes" id="UP000016665"/>
    </source>
</evidence>
<dbReference type="Pfam" id="PF17771">
    <property type="entry name" value="ADAMTS_CR_2"/>
    <property type="match status" value="1"/>
</dbReference>
<dbReference type="FunFam" id="2.60.120.830:FF:000001">
    <property type="entry name" value="A disintegrin and metalloproteinase with thrombospondin motifs 1"/>
    <property type="match status" value="1"/>
</dbReference>
<dbReference type="Pfam" id="PF08685">
    <property type="entry name" value="GON"/>
    <property type="match status" value="1"/>
</dbReference>
<evidence type="ECO:0000256" key="12">
    <source>
        <dbReference type="ARBA" id="ARBA00023145"/>
    </source>
</evidence>
<feature type="disulfide bond" evidence="17">
    <location>
        <begin position="545"/>
        <end position="582"/>
    </location>
</feature>
<reference evidence="22" key="3">
    <citation type="submission" date="2025-09" db="UniProtKB">
        <authorList>
            <consortium name="Ensembl"/>
        </authorList>
    </citation>
    <scope>IDENTIFICATION</scope>
</reference>
<feature type="disulfide bond" evidence="17">
    <location>
        <begin position="357"/>
        <end position="439"/>
    </location>
</feature>
<protein>
    <submittedName>
        <fullName evidence="22">ADAM metallopeptidase with thrombospondin type 1 motif 9</fullName>
    </submittedName>
</protein>
<keyword evidence="14" id="KW-0325">Glycoprotein</keyword>
<feature type="disulfide bond" evidence="17">
    <location>
        <begin position="395"/>
        <end position="423"/>
    </location>
</feature>
<evidence type="ECO:0000256" key="16">
    <source>
        <dbReference type="PIRSR" id="PIRSR613273-2"/>
    </source>
</evidence>
<dbReference type="FunFam" id="3.40.390.10:FF:000001">
    <property type="entry name" value="A disintegrin and metalloproteinase with thrombospondin motifs 1"/>
    <property type="match status" value="1"/>
</dbReference>
<dbReference type="InterPro" id="IPR041645">
    <property type="entry name" value="ADAMTS_CR_2"/>
</dbReference>
<dbReference type="Gene3D" id="2.20.100.10">
    <property type="entry name" value="Thrombospondin type-1 (TSP1) repeat"/>
    <property type="match status" value="10"/>
</dbReference>
<name>A0A803WAN0_FICAL</name>
<dbReference type="GO" id="GO:0006508">
    <property type="term" value="P:proteolysis"/>
    <property type="evidence" value="ECO:0007669"/>
    <property type="project" value="UniProtKB-KW"/>
</dbReference>
<feature type="disulfide bond" evidence="17">
    <location>
        <begin position="339"/>
        <end position="345"/>
    </location>
</feature>
<dbReference type="PANTHER" id="PTHR13723:SF33">
    <property type="entry name" value="A DISINTEGRIN AND METALLOPROTEINASE WITH THROMBOSPONDIN MOTIFS 9"/>
    <property type="match status" value="1"/>
</dbReference>
<evidence type="ECO:0000256" key="7">
    <source>
        <dbReference type="ARBA" id="ARBA00022729"/>
    </source>
</evidence>
<evidence type="ECO:0000259" key="20">
    <source>
        <dbReference type="PROSITE" id="PS50215"/>
    </source>
</evidence>
<dbReference type="Gene3D" id="3.40.390.10">
    <property type="entry name" value="Collagenase (Catalytic Domain)"/>
    <property type="match status" value="1"/>
</dbReference>
<dbReference type="PROSITE" id="PS50215">
    <property type="entry name" value="ADAM_MEPRO"/>
    <property type="match status" value="1"/>
</dbReference>
<feature type="binding site" evidence="16">
    <location>
        <position position="442"/>
    </location>
    <ligand>
        <name>Ca(2+)</name>
        <dbReference type="ChEBI" id="CHEBI:29108"/>
        <label>2</label>
    </ligand>
</feature>
<keyword evidence="4" id="KW-0645">Protease</keyword>
<dbReference type="GeneTree" id="ENSGT00940000156409"/>
<feature type="binding site" evidence="16">
    <location>
        <position position="439"/>
    </location>
    <ligand>
        <name>Ca(2+)</name>
        <dbReference type="ChEBI" id="CHEBI:29108"/>
        <label>1</label>
    </ligand>
</feature>
<feature type="signal peptide" evidence="19">
    <location>
        <begin position="1"/>
        <end position="20"/>
    </location>
</feature>
<keyword evidence="23" id="KW-1185">Reference proteome</keyword>
<dbReference type="FunFam" id="2.20.100.10:FF:000005">
    <property type="entry name" value="ADAM metallopeptidase with thrombospondin type 1 motif 9"/>
    <property type="match status" value="5"/>
</dbReference>
<reference evidence="22 23" key="1">
    <citation type="journal article" date="2012" name="Nature">
        <title>The genomic landscape of species divergence in Ficedula flycatchers.</title>
        <authorList>
            <person name="Ellegren H."/>
            <person name="Smeds L."/>
            <person name="Burri R."/>
            <person name="Olason P.I."/>
            <person name="Backstrom N."/>
            <person name="Kawakami T."/>
            <person name="Kunstner A."/>
            <person name="Makinen H."/>
            <person name="Nadachowska-Brzyska K."/>
            <person name="Qvarnstrom A."/>
            <person name="Uebbing S."/>
            <person name="Wolf J.B."/>
        </authorList>
    </citation>
    <scope>NUCLEOTIDE SEQUENCE [LARGE SCALE GENOMIC DNA]</scope>
</reference>
<dbReference type="SUPFAM" id="SSF82895">
    <property type="entry name" value="TSP-1 type 1 repeat"/>
    <property type="match status" value="9"/>
</dbReference>
<feature type="domain" description="Peptidase M12B" evidence="20">
    <location>
        <begin position="236"/>
        <end position="444"/>
    </location>
</feature>
<keyword evidence="13 17" id="KW-1015">Disulfide bond</keyword>
<keyword evidence="10 16" id="KW-0862">Zinc</keyword>
<dbReference type="InterPro" id="IPR036383">
    <property type="entry name" value="TSP1_rpt_sf"/>
</dbReference>
<dbReference type="InterPro" id="IPR010294">
    <property type="entry name" value="ADAMTS_spacer1"/>
</dbReference>
<dbReference type="GO" id="GO:0030198">
    <property type="term" value="P:extracellular matrix organization"/>
    <property type="evidence" value="ECO:0007669"/>
    <property type="project" value="InterPro"/>
</dbReference>
<keyword evidence="6 16" id="KW-0479">Metal-binding</keyword>
<sequence length="1807" mass="201850">RSTMQLAPLALALTTLFIDGLRTGARRQKLHPRQAQLLEKLSEYEIVTPTRVNEFGEPFPTDVHFRRRRRSTSAAPDAWTAAGLSAFGQQFLFNLTASSAFIAPLFTVSLLGEPAAEQRRLYAEAADADVKHCFYRGHVNARPRLTLGTFKSDDGDYFVEPLLSLEEQEYEEEHNKPHLGCCWNIRQWAESSLLSDVEMLKHNLEVNSFSGDSNKTGTIGEKKSHKRTKRFLSYPRFVEVMVVADSRMVAYHGANLQHYVLTLMSIVASIYKDPSIGNLINIVIVKLVVIHNEQDGPAISYNAQTTLKNFCQWQQSQNHPEGSHLRHDTAVLVTRQDICRAHDKCDTLGLAELGTVCDPYRSCSISEDNGLSTAFTIAHELGHVFNMPHDDNHKCKEDGGKNQQHVMAPTLNFYTNPWMWSKCSRKYITEFLDTGYGECLLDEPSSRTYTLPQQLPGLIYDVNKQCELIFGPGSQVCPYMMQCRRLWCINVDGAHKGCRTQHTPWADGTECEPGKHCRFGMCVPKEREAPVTDGAWGTWSPFGTCSRSCGGGIKTAIRECNRPEPKNGGKYCVGRRMKFKSCNTEPCSKLKKDFRDEQCAEFDGKHFNINGLPTNVRWVPKYSGILMKDRCKLFCRVAGSTAYYQLRDRVIDGTPCGPDTDDICVQGLCRQAGCDHVLNSKARRDKCGVCGGDNSSCKTVAGTFNTVHYGYNVVVRIPAGATNIDVRQHSYSGKPEDDNYLALSNSQGDFILNGDFVVSMFKREIKVGNAVIEYSGSDNTIERINSTDRIEQEITLQVLSVGNLYNPDVRYTFNIPIEDKPQQFYWNEHGPWQPCSKLCQGGCLGRLRFPVCKRESDQLTVSDQRCDRIPQPDPTTEPCNTECELRWHVARKSECTAQCGLGYRTLEIYCSKYSRLEGKTEKVDDRFCSSQAKPSTREKCTGDCNVGGWRYSAWTESGGGGTRRRRAMCVNTYNDVLDDSKCSQQERLTVQRCSDFSCPQWKTGDWSECLVTCGKGHKHRQTWCQFGEDRLNDRFCDPKTKPESVQMCQQQECASWQVGPWGQCTVTCGQGYQMRAVKCVVGTYMSVVDDNECNAATRPTDTQVSPAVCLHLFPVCIHRTQWRYGSWTPCSATCGKGTRMRYVSCRDEQGSVADESACFHLPKPSATEMCTVTPCGQWKALEWSSCSVTCGQGKATRQVICINYSDQLVDRSECDPDDLPATEQDCSMSPCHPNSHDYGRPIPPFLYPDHRLKPHPGGGPNRNRAHIPGGNQWRIGPWGACSSTCAGGFQRRVVVCQDENGYTANNCDEKSKPMEQRSCESGPCPQWVYGNWGECTKPCGAGTRTRLVVCQRPNGERFTDLSCEILDKPPDREQCNVQDCPRDAAWSAGPWSPCSVSCGRGQKHRSVYCLSKEGRHVEEENCKHLAKPNVQKKCRGGRCPKWKAGDWGQVSHVVYPFAPFGILPPSNWLEPGFPITSVLMNYSGKGLRPDPGCLLCPQCSVTCGKGYRQRLVSCSEIYTGKDHYEYGYQNMVNCPGTQPPNIQPCYLGECPISASWRVGNWGSCSVTCGAGVMHRSVQCLTNDDQVSSLCHVDLKPEERRTCHNVHDCKSCKDVKKLEGVTEDGEYFLQVKGKTLKVYCSGMQTDSPKEYVTLVNGDAENFSEVYGYRLHNPTECPYNGSRREDCQCRKDYTAAGFSTFSKVRLDLNTMQIITTDLQFAQTHDGRPVPYATAGDCYSAAKCPQGRFSIDLYGTGLSLVATAKWLSQGNYAVSEIQKSPDGTKVVGRCGGYCGKCTPSSGTGLDIQVL</sequence>
<dbReference type="InterPro" id="IPR050439">
    <property type="entry name" value="ADAMTS_ADAMTS-like"/>
</dbReference>
<dbReference type="GO" id="GO:0031012">
    <property type="term" value="C:extracellular matrix"/>
    <property type="evidence" value="ECO:0007669"/>
    <property type="project" value="TreeGrafter"/>
</dbReference>
<keyword evidence="11" id="KW-0482">Metalloprotease</keyword>
<keyword evidence="5" id="KW-0165">Cleavage on pair of basic residues</keyword>
<evidence type="ECO:0000256" key="2">
    <source>
        <dbReference type="ARBA" id="ARBA00022525"/>
    </source>
</evidence>
<dbReference type="Gene3D" id="3.40.1620.60">
    <property type="match status" value="2"/>
</dbReference>
<dbReference type="InterPro" id="IPR002870">
    <property type="entry name" value="Peptidase_M12B_N"/>
</dbReference>
<dbReference type="FunFam" id="2.20.100.10:FF:000010">
    <property type="entry name" value="ADAM metallopeptidase with thrombospondin type 1 motif 9"/>
    <property type="match status" value="3"/>
</dbReference>
<dbReference type="InterPro" id="IPR001590">
    <property type="entry name" value="Peptidase_M12B"/>
</dbReference>
<feature type="disulfide bond" evidence="17">
    <location>
        <begin position="311"/>
        <end position="363"/>
    </location>
</feature>
<evidence type="ECO:0000256" key="3">
    <source>
        <dbReference type="ARBA" id="ARBA00022530"/>
    </source>
</evidence>
<feature type="disulfide bond" evidence="17">
    <location>
        <begin position="477"/>
        <end position="498"/>
    </location>
</feature>
<dbReference type="Ensembl" id="ENSFALT00000042433.1">
    <property type="protein sequence ID" value="ENSFALP00000032036.1"/>
    <property type="gene ID" value="ENSFALG00000013265.2"/>
</dbReference>
<evidence type="ECO:0000256" key="4">
    <source>
        <dbReference type="ARBA" id="ARBA00022670"/>
    </source>
</evidence>
<dbReference type="PROSITE" id="PS51046">
    <property type="entry name" value="GON"/>
    <property type="match status" value="1"/>
</dbReference>
<dbReference type="SMART" id="SM00209">
    <property type="entry name" value="TSP1"/>
    <property type="match status" value="12"/>
</dbReference>
<evidence type="ECO:0000256" key="5">
    <source>
        <dbReference type="ARBA" id="ARBA00022685"/>
    </source>
</evidence>
<feature type="disulfide bond" evidence="17">
    <location>
        <begin position="560"/>
        <end position="572"/>
    </location>
</feature>
<dbReference type="Gene3D" id="2.60.120.830">
    <property type="match status" value="1"/>
</dbReference>
<comment type="cofactor">
    <cofactor evidence="16">
        <name>Zn(2+)</name>
        <dbReference type="ChEBI" id="CHEBI:29105"/>
    </cofactor>
    <text evidence="16">Binds 1 zinc ion per subunit.</text>
</comment>
<dbReference type="InterPro" id="IPR000884">
    <property type="entry name" value="TSP1_rpt"/>
</dbReference>
<feature type="binding site" evidence="16">
    <location>
        <position position="239"/>
    </location>
    <ligand>
        <name>Ca(2+)</name>
        <dbReference type="ChEBI" id="CHEBI:29108"/>
        <label>2</label>
    </ligand>
</feature>
<dbReference type="FunFam" id="2.20.100.10:FF:000006">
    <property type="entry name" value="A disintegrin and metalloproteinase with thrombospondin motifs 1"/>
    <property type="match status" value="1"/>
</dbReference>
<feature type="domain" description="GON" evidence="21">
    <location>
        <begin position="1607"/>
        <end position="1807"/>
    </location>
</feature>
<dbReference type="GO" id="GO:0004222">
    <property type="term" value="F:metalloendopeptidase activity"/>
    <property type="evidence" value="ECO:0007669"/>
    <property type="project" value="InterPro"/>
</dbReference>
<feature type="active site" evidence="15 18">
    <location>
        <position position="380"/>
    </location>
</feature>
<comment type="subcellular location">
    <subcellularLocation>
        <location evidence="1">Secreted</location>
        <location evidence="1">Extracellular space</location>
        <location evidence="1">Extracellular matrix</location>
    </subcellularLocation>
</comment>
<dbReference type="InterPro" id="IPR045371">
    <property type="entry name" value="ADAMTS_CR_3"/>
</dbReference>
<dbReference type="Pfam" id="PF01421">
    <property type="entry name" value="Reprolysin"/>
    <property type="match status" value="1"/>
</dbReference>
<keyword evidence="16" id="KW-0106">Calcium</keyword>
<proteinExistence type="predicted"/>
<keyword evidence="2" id="KW-0964">Secreted</keyword>
<feature type="disulfide bond" evidence="17">
    <location>
        <begin position="466"/>
        <end position="488"/>
    </location>
</feature>
<keyword evidence="3" id="KW-0272">Extracellular matrix</keyword>
<evidence type="ECO:0000256" key="17">
    <source>
        <dbReference type="PIRSR" id="PIRSR613273-3"/>
    </source>
</evidence>
<evidence type="ECO:0000256" key="13">
    <source>
        <dbReference type="ARBA" id="ARBA00023157"/>
    </source>
</evidence>
<dbReference type="SUPFAM" id="SSF55486">
    <property type="entry name" value="Metalloproteases ('zincins'), catalytic domain"/>
    <property type="match status" value="1"/>
</dbReference>
<dbReference type="Pfam" id="PF00090">
    <property type="entry name" value="TSP_1"/>
    <property type="match status" value="1"/>
</dbReference>
<feature type="binding site" evidence="16 18">
    <location>
        <position position="379"/>
    </location>
    <ligand>
        <name>Zn(2+)</name>
        <dbReference type="ChEBI" id="CHEBI:29105"/>
        <note>catalytic</note>
    </ligand>
</feature>
<keyword evidence="9" id="KW-0378">Hydrolase</keyword>
<evidence type="ECO:0000256" key="8">
    <source>
        <dbReference type="ARBA" id="ARBA00022737"/>
    </source>
</evidence>
<evidence type="ECO:0000256" key="10">
    <source>
        <dbReference type="ARBA" id="ARBA00022833"/>
    </source>
</evidence>